<evidence type="ECO:0000259" key="5">
    <source>
        <dbReference type="PROSITE" id="PS50931"/>
    </source>
</evidence>
<organism evidence="6 7">
    <name type="scientific">Vibrio ostreae</name>
    <dbReference type="NCBI Taxonomy" id="2841925"/>
    <lineage>
        <taxon>Bacteria</taxon>
        <taxon>Pseudomonadati</taxon>
        <taxon>Pseudomonadota</taxon>
        <taxon>Gammaproteobacteria</taxon>
        <taxon>Vibrionales</taxon>
        <taxon>Vibrionaceae</taxon>
        <taxon>Vibrio</taxon>
    </lineage>
</organism>
<dbReference type="InterPro" id="IPR036388">
    <property type="entry name" value="WH-like_DNA-bd_sf"/>
</dbReference>
<dbReference type="EMBL" id="CP076642">
    <property type="protein sequence ID" value="QXO16481.1"/>
    <property type="molecule type" value="Genomic_DNA"/>
</dbReference>
<dbReference type="InterPro" id="IPR050176">
    <property type="entry name" value="LTTR"/>
</dbReference>
<dbReference type="SUPFAM" id="SSF53850">
    <property type="entry name" value="Periplasmic binding protein-like II"/>
    <property type="match status" value="1"/>
</dbReference>
<dbReference type="InterPro" id="IPR005119">
    <property type="entry name" value="LysR_subst-bd"/>
</dbReference>
<keyword evidence="2" id="KW-0805">Transcription regulation</keyword>
<evidence type="ECO:0000313" key="7">
    <source>
        <dbReference type="Proteomes" id="UP000694232"/>
    </source>
</evidence>
<dbReference type="GO" id="GO:0003700">
    <property type="term" value="F:DNA-binding transcription factor activity"/>
    <property type="evidence" value="ECO:0007669"/>
    <property type="project" value="InterPro"/>
</dbReference>
<keyword evidence="7" id="KW-1185">Reference proteome</keyword>
<accession>A0A975U8V9</accession>
<dbReference type="Proteomes" id="UP000694232">
    <property type="component" value="Chromosome 2"/>
</dbReference>
<dbReference type="PANTHER" id="PTHR30579">
    <property type="entry name" value="TRANSCRIPTIONAL REGULATOR"/>
    <property type="match status" value="1"/>
</dbReference>
<dbReference type="AlphaFoldDB" id="A0A975U8V9"/>
<gene>
    <name evidence="6" type="ORF">KNV97_02965</name>
</gene>
<sequence length="292" mass="32591">MRSLDLDALRCFVLGIELGSFATAAERLNRSPSAASAQLKKLEQQCHTPLVTKIGRHLEPTEAGEIILAYARRMLQLNDEALNQLVENSLTGKVVFGLQEDFSDVLLPQLLGVFSRSHPNLQLQSIVGRHQELMDGIQSGELDFSLGWRGEKSAPYSELLAELPLYWFGPANKYFKEPIDTSKPVPLVMLDGACTIRQQATAALDRDGIPWKITFVGRSLSNLWSAVDAGLGITVRSSFSHPNNISKLDGLPTLGKLRLCLDRNQYKLEKVQSQLYDELKQQLILYLEKQTD</sequence>
<dbReference type="Pfam" id="PF03466">
    <property type="entry name" value="LysR_substrate"/>
    <property type="match status" value="1"/>
</dbReference>
<keyword evidence="3" id="KW-0238">DNA-binding</keyword>
<dbReference type="PROSITE" id="PS50931">
    <property type="entry name" value="HTH_LYSR"/>
    <property type="match status" value="1"/>
</dbReference>
<dbReference type="RefSeq" id="WP_136483907.1">
    <property type="nucleotide sequence ID" value="NZ_CP076642.1"/>
</dbReference>
<feature type="domain" description="HTH lysR-type" evidence="5">
    <location>
        <begin position="4"/>
        <end position="61"/>
    </location>
</feature>
<dbReference type="Pfam" id="PF00126">
    <property type="entry name" value="HTH_1"/>
    <property type="match status" value="1"/>
</dbReference>
<evidence type="ECO:0000256" key="2">
    <source>
        <dbReference type="ARBA" id="ARBA00023015"/>
    </source>
</evidence>
<dbReference type="Gene3D" id="1.10.10.10">
    <property type="entry name" value="Winged helix-like DNA-binding domain superfamily/Winged helix DNA-binding domain"/>
    <property type="match status" value="1"/>
</dbReference>
<protein>
    <submittedName>
        <fullName evidence="6">LysR family transcriptional regulator</fullName>
    </submittedName>
</protein>
<dbReference type="PANTHER" id="PTHR30579:SF7">
    <property type="entry name" value="HTH-TYPE TRANSCRIPTIONAL REGULATOR LRHA-RELATED"/>
    <property type="match status" value="1"/>
</dbReference>
<keyword evidence="4" id="KW-0804">Transcription</keyword>
<dbReference type="Gene3D" id="3.40.190.10">
    <property type="entry name" value="Periplasmic binding protein-like II"/>
    <property type="match status" value="2"/>
</dbReference>
<evidence type="ECO:0000313" key="6">
    <source>
        <dbReference type="EMBL" id="QXO16481.1"/>
    </source>
</evidence>
<evidence type="ECO:0000256" key="4">
    <source>
        <dbReference type="ARBA" id="ARBA00023163"/>
    </source>
</evidence>
<proteinExistence type="inferred from homology"/>
<dbReference type="InterPro" id="IPR000847">
    <property type="entry name" value="LysR_HTH_N"/>
</dbReference>
<evidence type="ECO:0000256" key="3">
    <source>
        <dbReference type="ARBA" id="ARBA00023125"/>
    </source>
</evidence>
<dbReference type="SUPFAM" id="SSF46785">
    <property type="entry name" value="Winged helix' DNA-binding domain"/>
    <property type="match status" value="1"/>
</dbReference>
<name>A0A975U8V9_9VIBR</name>
<dbReference type="KEGG" id="vos:KNV97_02965"/>
<dbReference type="GO" id="GO:0003677">
    <property type="term" value="F:DNA binding"/>
    <property type="evidence" value="ECO:0007669"/>
    <property type="project" value="UniProtKB-KW"/>
</dbReference>
<reference evidence="6" key="1">
    <citation type="submission" date="2021-06" db="EMBL/GenBank/DDBJ databases">
        <title>Vibrio nov. sp., novel gut bacterium isolated from Yellow Sea oyster.</title>
        <authorList>
            <person name="Muhammad N."/>
            <person name="Nguyen T.H."/>
            <person name="Lee Y.-J."/>
            <person name="Ko J."/>
            <person name="Kim S.-G."/>
        </authorList>
    </citation>
    <scope>NUCLEOTIDE SEQUENCE</scope>
    <source>
        <strain evidence="6">OG9-811</strain>
    </source>
</reference>
<evidence type="ECO:0000256" key="1">
    <source>
        <dbReference type="ARBA" id="ARBA00009437"/>
    </source>
</evidence>
<dbReference type="InterPro" id="IPR036390">
    <property type="entry name" value="WH_DNA-bd_sf"/>
</dbReference>
<comment type="similarity">
    <text evidence="1">Belongs to the LysR transcriptional regulatory family.</text>
</comment>